<evidence type="ECO:0000256" key="2">
    <source>
        <dbReference type="ARBA" id="ARBA00022801"/>
    </source>
</evidence>
<name>A0A4Q9KD70_9ACTN</name>
<keyword evidence="2 5" id="KW-0378">Hydrolase</keyword>
<dbReference type="AlphaFoldDB" id="A0A4Q9KD70"/>
<dbReference type="OrthoDB" id="4247482at2"/>
<dbReference type="GO" id="GO:0016787">
    <property type="term" value="F:hydrolase activity"/>
    <property type="evidence" value="ECO:0007669"/>
    <property type="project" value="UniProtKB-KW"/>
</dbReference>
<dbReference type="RefSeq" id="WP_131168024.1">
    <property type="nucleotide sequence ID" value="NZ_SDMQ01000007.1"/>
</dbReference>
<evidence type="ECO:0000313" key="6">
    <source>
        <dbReference type="Proteomes" id="UP000292373"/>
    </source>
</evidence>
<dbReference type="PANTHER" id="PTHR43046:SF12">
    <property type="entry name" value="GDP-MANNOSE MANNOSYL HYDROLASE"/>
    <property type="match status" value="1"/>
</dbReference>
<evidence type="ECO:0000313" key="5">
    <source>
        <dbReference type="EMBL" id="TBT84600.1"/>
    </source>
</evidence>
<protein>
    <submittedName>
        <fullName evidence="5">NUDIX hydrolase</fullName>
    </submittedName>
</protein>
<accession>A0A4Q9KD70</accession>
<evidence type="ECO:0000256" key="1">
    <source>
        <dbReference type="ARBA" id="ARBA00001946"/>
    </source>
</evidence>
<comment type="cofactor">
    <cofactor evidence="1">
        <name>Mg(2+)</name>
        <dbReference type="ChEBI" id="CHEBI:18420"/>
    </cofactor>
</comment>
<comment type="caution">
    <text evidence="5">The sequence shown here is derived from an EMBL/GenBank/DDBJ whole genome shotgun (WGS) entry which is preliminary data.</text>
</comment>
<dbReference type="InterPro" id="IPR015797">
    <property type="entry name" value="NUDIX_hydrolase-like_dom_sf"/>
</dbReference>
<keyword evidence="3" id="KW-0460">Magnesium</keyword>
<evidence type="ECO:0000259" key="4">
    <source>
        <dbReference type="PROSITE" id="PS51462"/>
    </source>
</evidence>
<dbReference type="Proteomes" id="UP000292373">
    <property type="component" value="Unassembled WGS sequence"/>
</dbReference>
<gene>
    <name evidence="5" type="ORF">ET989_07990</name>
</gene>
<dbReference type="InterPro" id="IPR000086">
    <property type="entry name" value="NUDIX_hydrolase_dom"/>
</dbReference>
<organism evidence="5 6">
    <name type="scientific">Propioniciclava sinopodophylli</name>
    <dbReference type="NCBI Taxonomy" id="1837344"/>
    <lineage>
        <taxon>Bacteria</taxon>
        <taxon>Bacillati</taxon>
        <taxon>Actinomycetota</taxon>
        <taxon>Actinomycetes</taxon>
        <taxon>Propionibacteriales</taxon>
        <taxon>Propionibacteriaceae</taxon>
        <taxon>Propioniciclava</taxon>
    </lineage>
</organism>
<evidence type="ECO:0000256" key="3">
    <source>
        <dbReference type="ARBA" id="ARBA00022842"/>
    </source>
</evidence>
<proteinExistence type="predicted"/>
<dbReference type="PROSITE" id="PS51462">
    <property type="entry name" value="NUDIX"/>
    <property type="match status" value="1"/>
</dbReference>
<dbReference type="Gene3D" id="3.90.79.10">
    <property type="entry name" value="Nucleoside Triphosphate Pyrophosphohydrolase"/>
    <property type="match status" value="1"/>
</dbReference>
<dbReference type="Pfam" id="PF00293">
    <property type="entry name" value="NUDIX"/>
    <property type="match status" value="1"/>
</dbReference>
<feature type="domain" description="Nudix hydrolase" evidence="4">
    <location>
        <begin position="98"/>
        <end position="227"/>
    </location>
</feature>
<reference evidence="5 6" key="1">
    <citation type="submission" date="2019-01" db="EMBL/GenBank/DDBJ databases">
        <title>Lactibacter flavus gen. nov., sp. nov., a novel bacterium of the family Propionibacteriaceae isolated from raw milk and dairy products.</title>
        <authorList>
            <person name="Huptas C."/>
            <person name="Wenning M."/>
            <person name="Breitenwieser F."/>
            <person name="Doll E."/>
            <person name="Von Neubeck M."/>
            <person name="Busse H.-J."/>
            <person name="Scherer S."/>
        </authorList>
    </citation>
    <scope>NUCLEOTIDE SEQUENCE [LARGE SCALE GENOMIC DNA]</scope>
    <source>
        <strain evidence="5 6">KCTC 33808</strain>
    </source>
</reference>
<dbReference type="PANTHER" id="PTHR43046">
    <property type="entry name" value="GDP-MANNOSE MANNOSYL HYDROLASE"/>
    <property type="match status" value="1"/>
</dbReference>
<sequence length="244" mass="26277">MPLHVDPVSGILSYEGIPDPSALKAIAASAFDSGLARVEAWVPVSPETLSVRRAFYRAGFRREGVRRGEAIGVFSLLVTDTGDDQHTFTAVMNSVTPRKRLIAHAVLMDAAGRLALCETSFKSDFELPGGIVEPGESPRVGCEREIVEEMSIDVTLDRVLAIDWLLPHLGWEDATEMVFGAPPLTDAQVAAVRPDGQEILAIHWLTPEEAEPRLAPFAVGRLRGALAALADGRTRYLEGGSPVA</sequence>
<dbReference type="CDD" id="cd18876">
    <property type="entry name" value="NUDIX_Hydrolase"/>
    <property type="match status" value="1"/>
</dbReference>
<dbReference type="EMBL" id="SDMQ01000007">
    <property type="protein sequence ID" value="TBT84600.1"/>
    <property type="molecule type" value="Genomic_DNA"/>
</dbReference>
<keyword evidence="6" id="KW-1185">Reference proteome</keyword>
<dbReference type="SUPFAM" id="SSF55811">
    <property type="entry name" value="Nudix"/>
    <property type="match status" value="1"/>
</dbReference>